<keyword evidence="10" id="KW-0472">Membrane</keyword>
<proteinExistence type="inferred from homology"/>
<dbReference type="InterPro" id="IPR001236">
    <property type="entry name" value="Lactate/malate_DH_N"/>
</dbReference>
<feature type="domain" description="Lactate/malate dehydrogenase C-terminal" evidence="12">
    <location>
        <begin position="150"/>
        <end position="316"/>
    </location>
</feature>
<evidence type="ECO:0000313" key="14">
    <source>
        <dbReference type="Proteomes" id="UP000188159"/>
    </source>
</evidence>
<dbReference type="PIRSF" id="PIRSF000102">
    <property type="entry name" value="Lac_mal_DH"/>
    <property type="match status" value="1"/>
</dbReference>
<feature type="binding site" evidence="7">
    <location>
        <position position="93"/>
    </location>
    <ligand>
        <name>substrate</name>
    </ligand>
</feature>
<dbReference type="UniPathway" id="UPA00554">
    <property type="reaction ID" value="UER00611"/>
</dbReference>
<evidence type="ECO:0000256" key="4">
    <source>
        <dbReference type="ARBA" id="ARBA00023002"/>
    </source>
</evidence>
<dbReference type="Pfam" id="PF00056">
    <property type="entry name" value="Ldh_1_N"/>
    <property type="match status" value="1"/>
</dbReference>
<organism evidence="13 14">
    <name type="scientific">Anaerostipes hadrus</name>
    <dbReference type="NCBI Taxonomy" id="649756"/>
    <lineage>
        <taxon>Bacteria</taxon>
        <taxon>Bacillati</taxon>
        <taxon>Bacillota</taxon>
        <taxon>Clostridia</taxon>
        <taxon>Lachnospirales</taxon>
        <taxon>Lachnospiraceae</taxon>
        <taxon>Anaerostipes</taxon>
    </lineage>
</organism>
<evidence type="ECO:0000259" key="11">
    <source>
        <dbReference type="Pfam" id="PF00056"/>
    </source>
</evidence>
<feature type="binding site" evidence="7">
    <location>
        <position position="106"/>
    </location>
    <ligand>
        <name>NAD(+)</name>
        <dbReference type="ChEBI" id="CHEBI:57540"/>
    </ligand>
</feature>
<keyword evidence="10" id="KW-0812">Transmembrane</keyword>
<comment type="pathway">
    <text evidence="1 7">Fermentation; pyruvate fermentation to lactate; (S)-lactate from pyruvate: step 1/1.</text>
</comment>
<keyword evidence="7" id="KW-0963">Cytoplasm</keyword>
<evidence type="ECO:0000256" key="1">
    <source>
        <dbReference type="ARBA" id="ARBA00004843"/>
    </source>
</evidence>
<feature type="binding site" evidence="7">
    <location>
        <begin position="153"/>
        <end position="156"/>
    </location>
    <ligand>
        <name>substrate</name>
    </ligand>
</feature>
<dbReference type="EMBL" id="CP012098">
    <property type="protein sequence ID" value="AQP40257.1"/>
    <property type="molecule type" value="Genomic_DNA"/>
</dbReference>
<dbReference type="PROSITE" id="PS00064">
    <property type="entry name" value="L_LDH"/>
    <property type="match status" value="1"/>
</dbReference>
<evidence type="ECO:0000256" key="2">
    <source>
        <dbReference type="ARBA" id="ARBA00006054"/>
    </source>
</evidence>
<evidence type="ECO:0000256" key="3">
    <source>
        <dbReference type="ARBA" id="ARBA00012967"/>
    </source>
</evidence>
<feature type="binding site" evidence="7">
    <location>
        <position position="235"/>
    </location>
    <ligand>
        <name>substrate</name>
    </ligand>
</feature>
<feature type="binding site" evidence="7">
    <location>
        <position position="87"/>
    </location>
    <ligand>
        <name>substrate</name>
    </ligand>
</feature>
<comment type="subunit">
    <text evidence="7">Homotetramer.</text>
</comment>
<comment type="similarity">
    <text evidence="2 7">Belongs to the LDH/MDH superfamily. LDH family.</text>
</comment>
<dbReference type="PANTHER" id="PTHR43128">
    <property type="entry name" value="L-2-HYDROXYCARBOXYLATE DEHYDROGENASE (NAD(P)(+))"/>
    <property type="match status" value="1"/>
</dbReference>
<feature type="binding site" evidence="9">
    <location>
        <position position="100"/>
    </location>
    <ligand>
        <name>NAD(+)</name>
        <dbReference type="ChEBI" id="CHEBI:57540"/>
    </ligand>
</feature>
<feature type="transmembrane region" description="Helical" evidence="10">
    <location>
        <begin position="12"/>
        <end position="33"/>
    </location>
</feature>
<evidence type="ECO:0000313" key="13">
    <source>
        <dbReference type="EMBL" id="AQP40257.1"/>
    </source>
</evidence>
<dbReference type="AlphaFoldDB" id="A0A1Q2C936"/>
<dbReference type="Pfam" id="PF02866">
    <property type="entry name" value="Ldh_1_C"/>
    <property type="match status" value="1"/>
</dbReference>
<sequence length="318" mass="34216">MKKQVINSKKAVMVGCGFVGSASVFALMQSGLFTEIVLIDADKNKAEGEAMDISHGIPFTSPMKIYAGDYDDVADAAIVIISAGAGQKPGETRLDLVKKNVAIFKSIIPEIAKRNFAGILLIVANPVDILTQVAIKLSGLPENRVIGSGTVLDSARLRYELGKHLSVDSRSVHAFIIGEHGDSEVVAWSSVNVSGVPLSEMCEMRGHYKHKENTEEIAAAVKNSAYEIINKKHATYYGIAMSVKRICEVIMRDEKSILPVSHVMHGVYDIDAVSLSMPAIVGANGVESDIPLNLNGEEALKLKESADALKKIIDSIEL</sequence>
<dbReference type="GO" id="GO:0006096">
    <property type="term" value="P:glycolytic process"/>
    <property type="evidence" value="ECO:0007669"/>
    <property type="project" value="UniProtKB-UniRule"/>
</dbReference>
<dbReference type="FunFam" id="3.40.50.720:FF:000018">
    <property type="entry name" value="Malate dehydrogenase"/>
    <property type="match status" value="1"/>
</dbReference>
<evidence type="ECO:0000256" key="8">
    <source>
        <dbReference type="PIRSR" id="PIRSR000102-1"/>
    </source>
</evidence>
<feature type="binding site" evidence="7">
    <location>
        <begin position="125"/>
        <end position="128"/>
    </location>
    <ligand>
        <name>substrate</name>
    </ligand>
</feature>
<evidence type="ECO:0000256" key="5">
    <source>
        <dbReference type="ARBA" id="ARBA00023027"/>
    </source>
</evidence>
<protein>
    <recommendedName>
        <fullName evidence="3 7">L-lactate dehydrogenase</fullName>
        <shortName evidence="7">L-LDH</shortName>
        <ecNumber evidence="3 7">1.1.1.27</ecNumber>
    </recommendedName>
</protein>
<dbReference type="GO" id="GO:0006089">
    <property type="term" value="P:lactate metabolic process"/>
    <property type="evidence" value="ECO:0007669"/>
    <property type="project" value="TreeGrafter"/>
</dbReference>
<evidence type="ECO:0000256" key="6">
    <source>
        <dbReference type="ARBA" id="ARBA00049258"/>
    </source>
</evidence>
<feature type="binding site" evidence="7">
    <location>
        <begin position="84"/>
        <end position="85"/>
    </location>
    <ligand>
        <name>NAD(+)</name>
        <dbReference type="ChEBI" id="CHEBI:57540"/>
    </ligand>
</feature>
<dbReference type="InterPro" id="IPR018177">
    <property type="entry name" value="L-lactate_DH_AS"/>
</dbReference>
<accession>A0A1Q2C936</accession>
<dbReference type="InterPro" id="IPR001557">
    <property type="entry name" value="L-lactate/malate_DH"/>
</dbReference>
<feature type="active site" description="Proton acceptor" evidence="7 8">
    <location>
        <position position="180"/>
    </location>
</feature>
<feature type="binding site" evidence="7">
    <location>
        <position position="158"/>
    </location>
    <ligand>
        <name>beta-D-fructose 1,6-bisphosphate</name>
        <dbReference type="ChEBI" id="CHEBI:32966"/>
        <note>allosteric activator</note>
    </ligand>
</feature>
<dbReference type="GO" id="GO:0005737">
    <property type="term" value="C:cytoplasm"/>
    <property type="evidence" value="ECO:0007669"/>
    <property type="project" value="UniProtKB-SubCell"/>
</dbReference>
<feature type="binding site" evidence="7 9">
    <location>
        <position position="40"/>
    </location>
    <ligand>
        <name>NAD(+)</name>
        <dbReference type="ChEBI" id="CHEBI:57540"/>
    </ligand>
</feature>
<dbReference type="InterPro" id="IPR036291">
    <property type="entry name" value="NAD(P)-bd_dom_sf"/>
</dbReference>
<comment type="catalytic activity">
    <reaction evidence="6 7">
        <text>(S)-lactate + NAD(+) = pyruvate + NADH + H(+)</text>
        <dbReference type="Rhea" id="RHEA:23444"/>
        <dbReference type="ChEBI" id="CHEBI:15361"/>
        <dbReference type="ChEBI" id="CHEBI:15378"/>
        <dbReference type="ChEBI" id="CHEBI:16651"/>
        <dbReference type="ChEBI" id="CHEBI:57540"/>
        <dbReference type="ChEBI" id="CHEBI:57945"/>
        <dbReference type="EC" id="1.1.1.27"/>
    </reaction>
</comment>
<dbReference type="GO" id="GO:0004459">
    <property type="term" value="F:L-lactate dehydrogenase (NAD+) activity"/>
    <property type="evidence" value="ECO:0007669"/>
    <property type="project" value="UniProtKB-UniRule"/>
</dbReference>
<feature type="binding site" evidence="7">
    <location>
        <position position="70"/>
    </location>
    <ligand>
        <name>NAD(+)</name>
        <dbReference type="ChEBI" id="CHEBI:57540"/>
    </ligand>
</feature>
<dbReference type="SUPFAM" id="SSF51735">
    <property type="entry name" value="NAD(P)-binding Rossmann-fold domains"/>
    <property type="match status" value="1"/>
</dbReference>
<feature type="modified residue" description="Phosphotyrosine" evidence="7">
    <location>
        <position position="226"/>
    </location>
</feature>
<comment type="activity regulation">
    <text evidence="7">Allosterically activated by fructose 1,6-bisphosphate (FBP).</text>
</comment>
<dbReference type="Gene3D" id="3.90.110.10">
    <property type="entry name" value="Lactate dehydrogenase/glycoside hydrolase, family 4, C-terminal"/>
    <property type="match status" value="1"/>
</dbReference>
<evidence type="ECO:0000256" key="7">
    <source>
        <dbReference type="HAMAP-Rule" id="MF_00488"/>
    </source>
</evidence>
<keyword evidence="4 7" id="KW-0560">Oxidoreductase</keyword>
<dbReference type="PANTHER" id="PTHR43128:SF16">
    <property type="entry name" value="L-LACTATE DEHYDROGENASE"/>
    <property type="match status" value="1"/>
</dbReference>
<dbReference type="EC" id="1.1.1.27" evidence="3 7"/>
<evidence type="ECO:0000256" key="10">
    <source>
        <dbReference type="SAM" id="Phobius"/>
    </source>
</evidence>
<name>A0A1Q2C936_ANAHA</name>
<dbReference type="CDD" id="cd05292">
    <property type="entry name" value="LDH_2"/>
    <property type="match status" value="1"/>
</dbReference>
<feature type="binding site" evidence="7">
    <location>
        <position position="173"/>
    </location>
    <ligand>
        <name>beta-D-fructose 1,6-bisphosphate</name>
        <dbReference type="ChEBI" id="CHEBI:32966"/>
        <note>allosteric activator</note>
    </ligand>
</feature>
<comment type="subcellular location">
    <subcellularLocation>
        <location evidence="7">Cytoplasm</location>
    </subcellularLocation>
</comment>
<feature type="binding site" evidence="7">
    <location>
        <position position="19"/>
    </location>
    <ligand>
        <name>NAD(+)</name>
        <dbReference type="ChEBI" id="CHEBI:57540"/>
    </ligand>
</feature>
<dbReference type="InterPro" id="IPR011304">
    <property type="entry name" value="L-lactate_DH"/>
</dbReference>
<feature type="binding site" evidence="7 9">
    <location>
        <begin position="123"/>
        <end position="125"/>
    </location>
    <ligand>
        <name>NAD(+)</name>
        <dbReference type="ChEBI" id="CHEBI:57540"/>
    </ligand>
</feature>
<keyword evidence="7" id="KW-0021">Allosteric enzyme</keyword>
<dbReference type="SUPFAM" id="SSF56327">
    <property type="entry name" value="LDH C-terminal domain-like"/>
    <property type="match status" value="1"/>
</dbReference>
<keyword evidence="10" id="KW-1133">Transmembrane helix</keyword>
<keyword evidence="5 7" id="KW-0520">NAD</keyword>
<dbReference type="RefSeq" id="WP_009264032.1">
    <property type="nucleotide sequence ID" value="NZ_BAABYN010000001.1"/>
</dbReference>
<dbReference type="Gene3D" id="3.40.50.720">
    <property type="entry name" value="NAD(P)-binding Rossmann-like Domain"/>
    <property type="match status" value="1"/>
</dbReference>
<dbReference type="HAMAP" id="MF_00488">
    <property type="entry name" value="Lactate_dehydrog"/>
    <property type="match status" value="1"/>
</dbReference>
<feature type="domain" description="Lactate/malate dehydrogenase N-terminal" evidence="11">
    <location>
        <begin position="10"/>
        <end position="147"/>
    </location>
</feature>
<evidence type="ECO:0000256" key="9">
    <source>
        <dbReference type="PIRSR" id="PIRSR000102-3"/>
    </source>
</evidence>
<reference evidence="13 14" key="1">
    <citation type="journal article" date="2016" name="Sci. Rep.">
        <title>Accelerated dysbiosis of gut microbiota during aggravation of DSS-induced colitis by a butyrate-producing bacterium.</title>
        <authorList>
            <person name="Zhang Q."/>
            <person name="Wu Y."/>
            <person name="Wang J."/>
            <person name="Wu G."/>
            <person name="Long W."/>
            <person name="Xue Z."/>
            <person name="Wang L."/>
            <person name="Zhang X."/>
            <person name="Pang X."/>
            <person name="Zhao Y."/>
            <person name="Zhao L."/>
            <person name="Zhang C."/>
        </authorList>
    </citation>
    <scope>NUCLEOTIDE SEQUENCE [LARGE SCALE GENOMIC DNA]</scope>
    <source>
        <strain evidence="13 14">BPB5</strain>
    </source>
</reference>
<dbReference type="Proteomes" id="UP000188159">
    <property type="component" value="Chromosome"/>
</dbReference>
<feature type="binding site" evidence="7">
    <location>
        <position position="148"/>
    </location>
    <ligand>
        <name>NAD(+)</name>
        <dbReference type="ChEBI" id="CHEBI:57540"/>
    </ligand>
</feature>
<dbReference type="NCBIfam" id="TIGR01771">
    <property type="entry name" value="L-LDH-NAD"/>
    <property type="match status" value="1"/>
</dbReference>
<evidence type="ECO:0000259" key="12">
    <source>
        <dbReference type="Pfam" id="PF02866"/>
    </source>
</evidence>
<feature type="binding site" evidence="7">
    <location>
        <position position="45"/>
    </location>
    <ligand>
        <name>NAD(+)</name>
        <dbReference type="ChEBI" id="CHEBI:57540"/>
    </ligand>
</feature>
<keyword evidence="7" id="KW-0597">Phosphoprotein</keyword>
<gene>
    <name evidence="7" type="primary">ldh</name>
    <name evidence="13" type="ORF">DO83_12130</name>
</gene>
<dbReference type="InterPro" id="IPR022383">
    <property type="entry name" value="Lactate/malate_DH_C"/>
</dbReference>
<dbReference type="InterPro" id="IPR015955">
    <property type="entry name" value="Lactate_DH/Glyco_Ohase_4_C"/>
</dbReference>
<dbReference type="NCBIfam" id="NF000824">
    <property type="entry name" value="PRK00066.1"/>
    <property type="match status" value="1"/>
</dbReference>
<comment type="function">
    <text evidence="7">Catalyzes the conversion of lactate to pyruvate.</text>
</comment>
<dbReference type="PRINTS" id="PR00086">
    <property type="entry name" value="LLDHDRGNASE"/>
</dbReference>